<dbReference type="RefSeq" id="WP_382189996.1">
    <property type="nucleotide sequence ID" value="NZ_JBHSAY010000008.1"/>
</dbReference>
<organism evidence="3 4">
    <name type="scientific">Hamadaea flava</name>
    <dbReference type="NCBI Taxonomy" id="1742688"/>
    <lineage>
        <taxon>Bacteria</taxon>
        <taxon>Bacillati</taxon>
        <taxon>Actinomycetota</taxon>
        <taxon>Actinomycetes</taxon>
        <taxon>Micromonosporales</taxon>
        <taxon>Micromonosporaceae</taxon>
        <taxon>Hamadaea</taxon>
    </lineage>
</organism>
<dbReference type="PANTHER" id="PTHR44942">
    <property type="entry name" value="METHYLTRANSF_11 DOMAIN-CONTAINING PROTEIN"/>
    <property type="match status" value="1"/>
</dbReference>
<proteinExistence type="predicted"/>
<accession>A0ABV8LNZ3</accession>
<dbReference type="GO" id="GO:0032259">
    <property type="term" value="P:methylation"/>
    <property type="evidence" value="ECO:0007669"/>
    <property type="project" value="UniProtKB-KW"/>
</dbReference>
<sequence length="250" mass="26756">MAESFGVDAARYDRTRPAYPAEVIDRIVALSPGRELLDVGTGTGIAARQFQAAGCAVLGVEPDPRMAEYAQAAGIDTEVATFEDWDARQRRFDAVIAGTAWHWVEPVAGAVKAAEVLRPGGVLAPFGHAFEPPAEIGQAGVDVLRRVFPQAPVPPPGVSVLDGYQGMYAKFAAAALETGRFAEPQPFRVDWERQYARDEWLEQLPTSGGLTRLAPEQLAEVLAAVGAAIDEQGGAFTMRYATVGFTAVRN</sequence>
<name>A0ABV8LNZ3_9ACTN</name>
<dbReference type="Gene3D" id="3.40.50.150">
    <property type="entry name" value="Vaccinia Virus protein VP39"/>
    <property type="match status" value="1"/>
</dbReference>
<evidence type="ECO:0000313" key="3">
    <source>
        <dbReference type="EMBL" id="MFC4131979.1"/>
    </source>
</evidence>
<dbReference type="EC" id="2.1.1.64" evidence="3"/>
<dbReference type="GO" id="GO:0102208">
    <property type="term" value="F:2-polyprenyl-6-hydroxyphenol methylase activity"/>
    <property type="evidence" value="ECO:0007669"/>
    <property type="project" value="UniProtKB-EC"/>
</dbReference>
<dbReference type="InterPro" id="IPR051052">
    <property type="entry name" value="Diverse_substrate_MTase"/>
</dbReference>
<comment type="caution">
    <text evidence="3">The sequence shown here is derived from an EMBL/GenBank/DDBJ whole genome shotgun (WGS) entry which is preliminary data.</text>
</comment>
<reference evidence="4" key="1">
    <citation type="journal article" date="2019" name="Int. J. Syst. Evol. Microbiol.">
        <title>The Global Catalogue of Microorganisms (GCM) 10K type strain sequencing project: providing services to taxonomists for standard genome sequencing and annotation.</title>
        <authorList>
            <consortium name="The Broad Institute Genomics Platform"/>
            <consortium name="The Broad Institute Genome Sequencing Center for Infectious Disease"/>
            <person name="Wu L."/>
            <person name="Ma J."/>
        </authorList>
    </citation>
    <scope>NUCLEOTIDE SEQUENCE [LARGE SCALE GENOMIC DNA]</scope>
    <source>
        <strain evidence="4">CGMCC 4.7289</strain>
    </source>
</reference>
<keyword evidence="4" id="KW-1185">Reference proteome</keyword>
<keyword evidence="1 3" id="KW-0489">Methyltransferase</keyword>
<dbReference type="PANTHER" id="PTHR44942:SF4">
    <property type="entry name" value="METHYLTRANSFERASE TYPE 11 DOMAIN-CONTAINING PROTEIN"/>
    <property type="match status" value="1"/>
</dbReference>
<gene>
    <name evidence="3" type="ORF">ACFOZ4_15320</name>
</gene>
<keyword evidence="2 3" id="KW-0808">Transferase</keyword>
<dbReference type="Pfam" id="PF13489">
    <property type="entry name" value="Methyltransf_23"/>
    <property type="match status" value="1"/>
</dbReference>
<evidence type="ECO:0000256" key="1">
    <source>
        <dbReference type="ARBA" id="ARBA00022603"/>
    </source>
</evidence>
<evidence type="ECO:0000256" key="2">
    <source>
        <dbReference type="ARBA" id="ARBA00022679"/>
    </source>
</evidence>
<protein>
    <submittedName>
        <fullName evidence="3">Class I SAM-dependent methyltransferase</fullName>
        <ecNumber evidence="3">2.1.1.222</ecNumber>
        <ecNumber evidence="3">2.1.1.64</ecNumber>
    </submittedName>
</protein>
<dbReference type="CDD" id="cd02440">
    <property type="entry name" value="AdoMet_MTases"/>
    <property type="match status" value="1"/>
</dbReference>
<dbReference type="SUPFAM" id="SSF53335">
    <property type="entry name" value="S-adenosyl-L-methionine-dependent methyltransferases"/>
    <property type="match status" value="1"/>
</dbReference>
<dbReference type="Proteomes" id="UP001595816">
    <property type="component" value="Unassembled WGS sequence"/>
</dbReference>
<dbReference type="EMBL" id="JBHSAY010000008">
    <property type="protein sequence ID" value="MFC4131979.1"/>
    <property type="molecule type" value="Genomic_DNA"/>
</dbReference>
<dbReference type="EC" id="2.1.1.222" evidence="3"/>
<evidence type="ECO:0000313" key="4">
    <source>
        <dbReference type="Proteomes" id="UP001595816"/>
    </source>
</evidence>
<dbReference type="GO" id="GO:0061542">
    <property type="term" value="F:3-demethylubiquinol 3-O-methyltransferase activity"/>
    <property type="evidence" value="ECO:0007669"/>
    <property type="project" value="UniProtKB-EC"/>
</dbReference>
<dbReference type="InterPro" id="IPR029063">
    <property type="entry name" value="SAM-dependent_MTases_sf"/>
</dbReference>